<dbReference type="GO" id="GO:0032259">
    <property type="term" value="P:methylation"/>
    <property type="evidence" value="ECO:0007669"/>
    <property type="project" value="UniProtKB-KW"/>
</dbReference>
<protein>
    <submittedName>
        <fullName evidence="2">Methyltransferase family protein</fullName>
    </submittedName>
</protein>
<dbReference type="GO" id="GO:0008168">
    <property type="term" value="F:methyltransferase activity"/>
    <property type="evidence" value="ECO:0007669"/>
    <property type="project" value="UniProtKB-KW"/>
</dbReference>
<dbReference type="InterPro" id="IPR050508">
    <property type="entry name" value="Methyltransf_Superfamily"/>
</dbReference>
<name>A0A4R6KC12_9ACTN</name>
<dbReference type="Proteomes" id="UP000295388">
    <property type="component" value="Unassembled WGS sequence"/>
</dbReference>
<feature type="domain" description="Methyltransferase" evidence="1">
    <location>
        <begin position="53"/>
        <end position="141"/>
    </location>
</feature>
<keyword evidence="2" id="KW-0808">Transferase</keyword>
<dbReference type="EMBL" id="SNWQ01000008">
    <property type="protein sequence ID" value="TDO47719.1"/>
    <property type="molecule type" value="Genomic_DNA"/>
</dbReference>
<dbReference type="PANTHER" id="PTHR42912">
    <property type="entry name" value="METHYLTRANSFERASE"/>
    <property type="match status" value="1"/>
</dbReference>
<proteinExistence type="predicted"/>
<evidence type="ECO:0000259" key="1">
    <source>
        <dbReference type="Pfam" id="PF13649"/>
    </source>
</evidence>
<dbReference type="OrthoDB" id="9805171at2"/>
<dbReference type="Gene3D" id="3.40.50.150">
    <property type="entry name" value="Vaccinia Virus protein VP39"/>
    <property type="match status" value="1"/>
</dbReference>
<dbReference type="SUPFAM" id="SSF53335">
    <property type="entry name" value="S-adenosyl-L-methionine-dependent methyltransferases"/>
    <property type="match status" value="1"/>
</dbReference>
<keyword evidence="2" id="KW-0489">Methyltransferase</keyword>
<dbReference type="AlphaFoldDB" id="A0A4R6KC12"/>
<dbReference type="CDD" id="cd02440">
    <property type="entry name" value="AdoMet_MTases"/>
    <property type="match status" value="1"/>
</dbReference>
<comment type="caution">
    <text evidence="2">The sequence shown here is derived from an EMBL/GenBank/DDBJ whole genome shotgun (WGS) entry which is preliminary data.</text>
</comment>
<reference evidence="2 3" key="1">
    <citation type="submission" date="2019-03" db="EMBL/GenBank/DDBJ databases">
        <title>Genomic Encyclopedia of Type Strains, Phase III (KMG-III): the genomes of soil and plant-associated and newly described type strains.</title>
        <authorList>
            <person name="Whitman W."/>
        </authorList>
    </citation>
    <scope>NUCLEOTIDE SEQUENCE [LARGE SCALE GENOMIC DNA]</scope>
    <source>
        <strain evidence="2 3">VKM Ac-2527</strain>
    </source>
</reference>
<sequence length="212" mass="23094">MTSYLETTRASYDTAAVSYHKIVREMLTASPFNTAALDLFAELLPDHEGSIGDLGCGTGVVTEYLTALGLDVFGIDLSPGMLEVARTEYPDLRFETGSLLDLDLPDGQLAGALAWYSLVHTPPEDLPKVFAEIFRVLAPGGVLLHGFKVGTGTYHLDEAYGHPLSLDVYRYQPADINSLLTEVGFAEVATLTSAQRENEKQPQAYLLVRKPD</sequence>
<evidence type="ECO:0000313" key="3">
    <source>
        <dbReference type="Proteomes" id="UP000295388"/>
    </source>
</evidence>
<keyword evidence="3" id="KW-1185">Reference proteome</keyword>
<dbReference type="InterPro" id="IPR041698">
    <property type="entry name" value="Methyltransf_25"/>
</dbReference>
<gene>
    <name evidence="2" type="ORF">EV643_10825</name>
</gene>
<organism evidence="2 3">
    <name type="scientific">Kribbella caucasensis</name>
    <dbReference type="NCBI Taxonomy" id="2512215"/>
    <lineage>
        <taxon>Bacteria</taxon>
        <taxon>Bacillati</taxon>
        <taxon>Actinomycetota</taxon>
        <taxon>Actinomycetes</taxon>
        <taxon>Propionibacteriales</taxon>
        <taxon>Kribbellaceae</taxon>
        <taxon>Kribbella</taxon>
    </lineage>
</organism>
<dbReference type="RefSeq" id="WP_133801177.1">
    <property type="nucleotide sequence ID" value="NZ_SNWQ01000008.1"/>
</dbReference>
<evidence type="ECO:0000313" key="2">
    <source>
        <dbReference type="EMBL" id="TDO47719.1"/>
    </source>
</evidence>
<dbReference type="InterPro" id="IPR029063">
    <property type="entry name" value="SAM-dependent_MTases_sf"/>
</dbReference>
<accession>A0A4R6KC12</accession>
<dbReference type="Pfam" id="PF13649">
    <property type="entry name" value="Methyltransf_25"/>
    <property type="match status" value="1"/>
</dbReference>